<dbReference type="GO" id="GO:0046983">
    <property type="term" value="F:protein dimerization activity"/>
    <property type="evidence" value="ECO:0007669"/>
    <property type="project" value="InterPro"/>
</dbReference>
<dbReference type="EMBL" id="GEDC01015283">
    <property type="protein sequence ID" value="JAS22015.1"/>
    <property type="molecule type" value="Transcribed_RNA"/>
</dbReference>
<dbReference type="GO" id="GO:0003700">
    <property type="term" value="F:DNA-binding transcription factor activity"/>
    <property type="evidence" value="ECO:0007669"/>
    <property type="project" value="InterPro"/>
</dbReference>
<evidence type="ECO:0000313" key="9">
    <source>
        <dbReference type="EMBL" id="JAS20317.1"/>
    </source>
</evidence>
<dbReference type="GO" id="GO:0045944">
    <property type="term" value="P:positive regulation of transcription by RNA polymerase II"/>
    <property type="evidence" value="ECO:0007669"/>
    <property type="project" value="UniProtKB-ARBA"/>
</dbReference>
<keyword evidence="5" id="KW-0539">Nucleus</keyword>
<evidence type="ECO:0000256" key="4">
    <source>
        <dbReference type="ARBA" id="ARBA00023163"/>
    </source>
</evidence>
<dbReference type="PROSITE" id="PS50112">
    <property type="entry name" value="PAS"/>
    <property type="match status" value="2"/>
</dbReference>
<evidence type="ECO:0000256" key="1">
    <source>
        <dbReference type="ARBA" id="ARBA00022737"/>
    </source>
</evidence>
<dbReference type="CDD" id="cd11391">
    <property type="entry name" value="bHLH_PAS"/>
    <property type="match status" value="1"/>
</dbReference>
<gene>
    <name evidence="12" type="ORF">g.41225</name>
    <name evidence="11" type="ORF">g.41227</name>
    <name evidence="9" type="ORF">g.41228</name>
    <name evidence="10" type="ORF">g.41229</name>
</gene>
<dbReference type="GO" id="GO:0005634">
    <property type="term" value="C:nucleus"/>
    <property type="evidence" value="ECO:0007669"/>
    <property type="project" value="InterPro"/>
</dbReference>
<feature type="compositionally biased region" description="Basic and acidic residues" evidence="6">
    <location>
        <begin position="1"/>
        <end position="21"/>
    </location>
</feature>
<dbReference type="SUPFAM" id="SSF55785">
    <property type="entry name" value="PYP-like sensor domain (PAS domain)"/>
    <property type="match status" value="2"/>
</dbReference>
<dbReference type="InterPro" id="IPR000014">
    <property type="entry name" value="PAS"/>
</dbReference>
<dbReference type="CDD" id="cd00130">
    <property type="entry name" value="PAS"/>
    <property type="match status" value="2"/>
</dbReference>
<feature type="domain" description="PAS" evidence="7">
    <location>
        <begin position="140"/>
        <end position="188"/>
    </location>
</feature>
<evidence type="ECO:0000256" key="6">
    <source>
        <dbReference type="SAM" id="MobiDB-lite"/>
    </source>
</evidence>
<dbReference type="Gene3D" id="4.10.280.10">
    <property type="entry name" value="Helix-loop-helix DNA-binding domain"/>
    <property type="match status" value="1"/>
</dbReference>
<protein>
    <submittedName>
        <fullName evidence="12">Uncharacterized protein</fullName>
    </submittedName>
</protein>
<dbReference type="InterPro" id="IPR001067">
    <property type="entry name" value="Nuc_translocat"/>
</dbReference>
<dbReference type="AlphaFoldDB" id="A0A1B6E358"/>
<dbReference type="Gene3D" id="3.30.450.20">
    <property type="entry name" value="PAS domain"/>
    <property type="match status" value="2"/>
</dbReference>
<feature type="domain" description="PAS" evidence="7">
    <location>
        <begin position="334"/>
        <end position="383"/>
    </location>
</feature>
<keyword evidence="4" id="KW-0804">Transcription</keyword>
<feature type="region of interest" description="Disordered" evidence="6">
    <location>
        <begin position="1"/>
        <end position="50"/>
    </location>
</feature>
<dbReference type="PANTHER" id="PTHR23042">
    <property type="entry name" value="CIRCADIAN PROTEIN CLOCK/ARNT/BMAL/PAS"/>
    <property type="match status" value="1"/>
</dbReference>
<dbReference type="Pfam" id="PF00010">
    <property type="entry name" value="HLH"/>
    <property type="match status" value="1"/>
</dbReference>
<dbReference type="GO" id="GO:0003677">
    <property type="term" value="F:DNA binding"/>
    <property type="evidence" value="ECO:0007669"/>
    <property type="project" value="UniProtKB-KW"/>
</dbReference>
<name>A0A1B6E358_9HEMI</name>
<evidence type="ECO:0000259" key="8">
    <source>
        <dbReference type="PROSITE" id="PS50888"/>
    </source>
</evidence>
<proteinExistence type="predicted"/>
<dbReference type="SUPFAM" id="SSF47459">
    <property type="entry name" value="HLH, helix-loop-helix DNA-binding domain"/>
    <property type="match status" value="1"/>
</dbReference>
<dbReference type="GO" id="GO:0005737">
    <property type="term" value="C:cytoplasm"/>
    <property type="evidence" value="ECO:0007669"/>
    <property type="project" value="InterPro"/>
</dbReference>
<dbReference type="EMBL" id="GEDC01008381">
    <property type="protein sequence ID" value="JAS28917.1"/>
    <property type="molecule type" value="Transcribed_RNA"/>
</dbReference>
<dbReference type="PRINTS" id="PR00785">
    <property type="entry name" value="NCTRNSLOCATR"/>
</dbReference>
<dbReference type="InterPro" id="IPR035965">
    <property type="entry name" value="PAS-like_dom_sf"/>
</dbReference>
<sequence length="815" mass="91462">MEGEDSTSRGEDDPDHEHEPGEDHEEAEDSSSGPSSAGPSSNHSATRHARNLAEKNRRDKLNAYITQLSTLVPIINYSPKKLDKTSILRLAATYIRLHNVIFGKSRNNDPSHFQRNYLPEFLSSVNWSENILEDLGGGMMLIVTGAGKIIFISNAVEKLLGHTQIELMGHSLYSLTCLEDHAELKKNLLPNDSPSTSSSSRDVANLDDSDSDSSLSASLPPPIRQPAQLQAVEHNADPQSDFYPERRSFYVRLRQRAVSKSDHPSYELMHIVGHLRVPKKQISQASTSRKREQPINSNDIVLIGVATPFKEKRITCLSLSEAYREEFITRHAVDGNVIYTDHRISMISGYLAEEVVGVPGFKFMHKDDMRWTMIALRQMYFRGQSYGSSVYRLQTKTGQFIYVKTHGYLEINESSDDVQSFLCINTLVTEEEGIALLTQMKELYTPLIRDNLDSTVSLIVQNYLKTNEFQRKEIVSNNVEDPCEMKRAIQHMLSNITFHPPTSNSTLDSEDKNSQEKFAQISMLAKTLPPINEQAAKLGIPITTLNTSSSSLIVSPSNTNLTISPQQSTPKIPPLSPLSMQLNRPSVLRCGPKSTNFQVPNEVSVVKRIKTDENNFNVVVSENNSVLCHTGVVVSSEGKRKHDEEAAWVPPMSNIVQESGLALTTSTYAYAQPSMLEQPISPSIDLPQVEMDNTFFLDPTINYFNISLSGKDDHSQGHINEEYNFSFEAEQGLGKSDNLSTELYKSHNNISFNLEQQETKITEIEEVMEAVPSIHEDVVNSNTIRLTELKAELERERQTLNTLRQDHQSMQHGLI</sequence>
<dbReference type="InterPro" id="IPR050933">
    <property type="entry name" value="Circadian_TF"/>
</dbReference>
<keyword evidence="2" id="KW-0805">Transcription regulation</keyword>
<organism evidence="12">
    <name type="scientific">Clastoptera arizonana</name>
    <name type="common">Arizona spittle bug</name>
    <dbReference type="NCBI Taxonomy" id="38151"/>
    <lineage>
        <taxon>Eukaryota</taxon>
        <taxon>Metazoa</taxon>
        <taxon>Ecdysozoa</taxon>
        <taxon>Arthropoda</taxon>
        <taxon>Hexapoda</taxon>
        <taxon>Insecta</taxon>
        <taxon>Pterygota</taxon>
        <taxon>Neoptera</taxon>
        <taxon>Paraneoptera</taxon>
        <taxon>Hemiptera</taxon>
        <taxon>Auchenorrhyncha</taxon>
        <taxon>Cercopoidea</taxon>
        <taxon>Clastopteridae</taxon>
        <taxon>Clastoptera</taxon>
    </lineage>
</organism>
<dbReference type="GO" id="GO:0005667">
    <property type="term" value="C:transcription regulator complex"/>
    <property type="evidence" value="ECO:0007669"/>
    <property type="project" value="InterPro"/>
</dbReference>
<dbReference type="PROSITE" id="PS50888">
    <property type="entry name" value="BHLH"/>
    <property type="match status" value="1"/>
</dbReference>
<feature type="domain" description="BHLH" evidence="8">
    <location>
        <begin position="45"/>
        <end position="98"/>
    </location>
</feature>
<dbReference type="Pfam" id="PF14598">
    <property type="entry name" value="PAS_11"/>
    <property type="match status" value="1"/>
</dbReference>
<evidence type="ECO:0000256" key="3">
    <source>
        <dbReference type="ARBA" id="ARBA00023125"/>
    </source>
</evidence>
<dbReference type="SMART" id="SM00086">
    <property type="entry name" value="PAC"/>
    <property type="match status" value="1"/>
</dbReference>
<feature type="region of interest" description="Disordered" evidence="6">
    <location>
        <begin position="188"/>
        <end position="222"/>
    </location>
</feature>
<dbReference type="EMBL" id="GEDC01016981">
    <property type="protein sequence ID" value="JAS20317.1"/>
    <property type="molecule type" value="Transcribed_RNA"/>
</dbReference>
<evidence type="ECO:0000313" key="11">
    <source>
        <dbReference type="EMBL" id="JAS28917.1"/>
    </source>
</evidence>
<dbReference type="SMART" id="SM00091">
    <property type="entry name" value="PAS"/>
    <property type="match status" value="2"/>
</dbReference>
<dbReference type="InterPro" id="IPR011598">
    <property type="entry name" value="bHLH_dom"/>
</dbReference>
<evidence type="ECO:0000259" key="7">
    <source>
        <dbReference type="PROSITE" id="PS50112"/>
    </source>
</evidence>
<keyword evidence="1" id="KW-0677">Repeat</keyword>
<dbReference type="EMBL" id="GEDC01004936">
    <property type="protein sequence ID" value="JAS32362.1"/>
    <property type="molecule type" value="Transcribed_RNA"/>
</dbReference>
<dbReference type="InterPro" id="IPR036638">
    <property type="entry name" value="HLH_DNA-bd_sf"/>
</dbReference>
<evidence type="ECO:0000256" key="2">
    <source>
        <dbReference type="ARBA" id="ARBA00023015"/>
    </source>
</evidence>
<dbReference type="Pfam" id="PF13426">
    <property type="entry name" value="PAS_9"/>
    <property type="match status" value="1"/>
</dbReference>
<evidence type="ECO:0000313" key="12">
    <source>
        <dbReference type="EMBL" id="JAS32362.1"/>
    </source>
</evidence>
<accession>A0A1B6E358</accession>
<keyword evidence="3" id="KW-0238">DNA-binding</keyword>
<dbReference type="InterPro" id="IPR001610">
    <property type="entry name" value="PAC"/>
</dbReference>
<reference evidence="12" key="1">
    <citation type="submission" date="2015-12" db="EMBL/GenBank/DDBJ databases">
        <title>De novo transcriptome assembly of four potential Pierce s Disease insect vectors from Arizona vineyards.</title>
        <authorList>
            <person name="Tassone E.E."/>
        </authorList>
    </citation>
    <scope>NUCLEOTIDE SEQUENCE</scope>
</reference>
<dbReference type="SMART" id="SM00353">
    <property type="entry name" value="HLH"/>
    <property type="match status" value="1"/>
</dbReference>
<evidence type="ECO:0000313" key="10">
    <source>
        <dbReference type="EMBL" id="JAS22015.1"/>
    </source>
</evidence>
<evidence type="ECO:0000256" key="5">
    <source>
        <dbReference type="ARBA" id="ARBA00023242"/>
    </source>
</evidence>
<feature type="compositionally biased region" description="Low complexity" evidence="6">
    <location>
        <begin position="30"/>
        <end position="44"/>
    </location>
</feature>